<dbReference type="InterPro" id="IPR014756">
    <property type="entry name" value="Ig_E-set"/>
</dbReference>
<evidence type="ECO:0000313" key="3">
    <source>
        <dbReference type="Proteomes" id="UP000275368"/>
    </source>
</evidence>
<feature type="domain" description="SLH" evidence="1">
    <location>
        <begin position="528"/>
        <end position="589"/>
    </location>
</feature>
<dbReference type="EMBL" id="AP019308">
    <property type="protein sequence ID" value="BBH18909.1"/>
    <property type="molecule type" value="Genomic_DNA"/>
</dbReference>
<reference evidence="2 3" key="1">
    <citation type="submission" date="2018-11" db="EMBL/GenBank/DDBJ databases">
        <title>Complete genome sequence of Paenibacillus baekrokdamisoli strain KCTC 33723.</title>
        <authorList>
            <person name="Kang S.W."/>
            <person name="Lee K.C."/>
            <person name="Kim K.K."/>
            <person name="Kim J.S."/>
            <person name="Kim D.S."/>
            <person name="Ko S.H."/>
            <person name="Yang S.H."/>
            <person name="Lee J.S."/>
        </authorList>
    </citation>
    <scope>NUCLEOTIDE SEQUENCE [LARGE SCALE GENOMIC DNA]</scope>
    <source>
        <strain evidence="2 3">KCTC 33723</strain>
    </source>
</reference>
<name>A0A3G9J7G2_9BACL</name>
<dbReference type="InterPro" id="IPR002909">
    <property type="entry name" value="IPT_dom"/>
</dbReference>
<evidence type="ECO:0000259" key="1">
    <source>
        <dbReference type="PROSITE" id="PS51272"/>
    </source>
</evidence>
<gene>
    <name evidence="2" type="ORF">Back11_02540</name>
</gene>
<dbReference type="Gene3D" id="2.60.40.10">
    <property type="entry name" value="Immunoglobulins"/>
    <property type="match status" value="1"/>
</dbReference>
<sequence length="589" mass="62081">MTGSNLSGATAVTFGATAATSFTVDSATQITAIAPAGSGTVDVRVTTTGGTSATSAADQYTYVVLTYTISPLSDETLNAQTADYASGTQETKTVTVTRTGTGDLANLVTTLGGTNASSFTITQPTATTLNSGTLSTTFTVKANDGLAAGTYTATVTVSAVGITPVTFTVTQVVNSRNSGGTGGSPTSPDALKHLDIDQNGIMIDSDTIDTRKPSVALEVTPKDGVAYIKLPVSLLTEFVEKNATFFIEIKTPYSSYKIPANLASLIPGLQDLLKKNGLKAEDISFKITLTDKSGDKDIQAAVASGLPKGQVLGAIVDFSISIINTKTGQVIGTADKFSSALTRIIPMPKNMKDMPEQWGVFRYNDTTRKFEFVSAKKVLIDGAWYVSINSYSNSVYVVAQNPVSFADTFKHWSKAFVELAAAKGLVEGVGDGKYNPDKAITRAEFTVMIVRTLGRSGSVGNAAPYVDVKQGAWYFDEVAKAKELGLLGFTTGTSFKPDQPLTREEMASILAAVINLEKSSIAKGSVNLNGYKDIGSVDAAYLEDVRTMVTLQIMNGTSANTFDPKGETTRAQAAVVFIRMLQTLGSIDR</sequence>
<dbReference type="Pfam" id="PF01833">
    <property type="entry name" value="TIG"/>
    <property type="match status" value="1"/>
</dbReference>
<dbReference type="Pfam" id="PF00395">
    <property type="entry name" value="SLH"/>
    <property type="match status" value="3"/>
</dbReference>
<dbReference type="KEGG" id="pbk:Back11_02540"/>
<feature type="domain" description="SLH" evidence="1">
    <location>
        <begin position="400"/>
        <end position="463"/>
    </location>
</feature>
<proteinExistence type="predicted"/>
<dbReference type="PANTHER" id="PTHR43308:SF5">
    <property type="entry name" value="S-LAYER PROTEIN _ PEPTIDOGLYCAN ENDO-BETA-N-ACETYLGLUCOSAMINIDASE"/>
    <property type="match status" value="1"/>
</dbReference>
<dbReference type="Proteomes" id="UP000275368">
    <property type="component" value="Chromosome"/>
</dbReference>
<feature type="domain" description="SLH" evidence="1">
    <location>
        <begin position="464"/>
        <end position="524"/>
    </location>
</feature>
<dbReference type="InterPro" id="IPR051465">
    <property type="entry name" value="Cell_Envelope_Struct_Comp"/>
</dbReference>
<dbReference type="InterPro" id="IPR013783">
    <property type="entry name" value="Ig-like_fold"/>
</dbReference>
<protein>
    <recommendedName>
        <fullName evidence="1">SLH domain-containing protein</fullName>
    </recommendedName>
</protein>
<dbReference type="AlphaFoldDB" id="A0A3G9J7G2"/>
<keyword evidence="3" id="KW-1185">Reference proteome</keyword>
<dbReference type="InterPro" id="IPR001119">
    <property type="entry name" value="SLH_dom"/>
</dbReference>
<accession>A0A3G9J7G2</accession>
<dbReference type="PANTHER" id="PTHR43308">
    <property type="entry name" value="OUTER MEMBRANE PROTEIN ALPHA-RELATED"/>
    <property type="match status" value="1"/>
</dbReference>
<dbReference type="PROSITE" id="PS51272">
    <property type="entry name" value="SLH"/>
    <property type="match status" value="3"/>
</dbReference>
<evidence type="ECO:0000313" key="2">
    <source>
        <dbReference type="EMBL" id="BBH18909.1"/>
    </source>
</evidence>
<dbReference type="SUPFAM" id="SSF81296">
    <property type="entry name" value="E set domains"/>
    <property type="match status" value="1"/>
</dbReference>
<organism evidence="2 3">
    <name type="scientific">Paenibacillus baekrokdamisoli</name>
    <dbReference type="NCBI Taxonomy" id="1712516"/>
    <lineage>
        <taxon>Bacteria</taxon>
        <taxon>Bacillati</taxon>
        <taxon>Bacillota</taxon>
        <taxon>Bacilli</taxon>
        <taxon>Bacillales</taxon>
        <taxon>Paenibacillaceae</taxon>
        <taxon>Paenibacillus</taxon>
    </lineage>
</organism>